<name>A0ACD0NS93_9BASI</name>
<keyword evidence="2" id="KW-1185">Reference proteome</keyword>
<sequence>MKRKRSLGRDGVVGLRCCRQNGAQGGKAMAVGWSPLWSRCERKRSKPFSFSFILFLARGTSLLRLDERRERERERERESRSKYSCNGKEGRDWRAMERTQMKEGKRMKTKMRKEDKEKKEGKGQDECRQVRLESKRQGKEFVDRHRGGGGGRERREEGEGWQGAKKLSVVWCGVEWWC</sequence>
<evidence type="ECO:0000313" key="1">
    <source>
        <dbReference type="EMBL" id="PWN48673.1"/>
    </source>
</evidence>
<reference evidence="1 2" key="1">
    <citation type="journal article" date="2018" name="Mol. Biol. Evol.">
        <title>Broad Genomic Sampling Reveals a Smut Pathogenic Ancestry of the Fungal Clade Ustilaginomycotina.</title>
        <authorList>
            <person name="Kijpornyongpan T."/>
            <person name="Mondo S.J."/>
            <person name="Barry K."/>
            <person name="Sandor L."/>
            <person name="Lee J."/>
            <person name="Lipzen A."/>
            <person name="Pangilinan J."/>
            <person name="LaButti K."/>
            <person name="Hainaut M."/>
            <person name="Henrissat B."/>
            <person name="Grigoriev I.V."/>
            <person name="Spatafora J.W."/>
            <person name="Aime M.C."/>
        </authorList>
    </citation>
    <scope>NUCLEOTIDE SEQUENCE [LARGE SCALE GENOMIC DNA]</scope>
    <source>
        <strain evidence="1 2">SA 807</strain>
    </source>
</reference>
<evidence type="ECO:0000313" key="2">
    <source>
        <dbReference type="Proteomes" id="UP000245626"/>
    </source>
</evidence>
<proteinExistence type="predicted"/>
<dbReference type="Proteomes" id="UP000245626">
    <property type="component" value="Unassembled WGS sequence"/>
</dbReference>
<gene>
    <name evidence="1" type="ORF">IE53DRAFT_183423</name>
</gene>
<dbReference type="EMBL" id="KZ820160">
    <property type="protein sequence ID" value="PWN48673.1"/>
    <property type="molecule type" value="Genomic_DNA"/>
</dbReference>
<accession>A0ACD0NS93</accession>
<protein>
    <submittedName>
        <fullName evidence="1">Uncharacterized protein</fullName>
    </submittedName>
</protein>
<organism evidence="1 2">
    <name type="scientific">Violaceomyces palustris</name>
    <dbReference type="NCBI Taxonomy" id="1673888"/>
    <lineage>
        <taxon>Eukaryota</taxon>
        <taxon>Fungi</taxon>
        <taxon>Dikarya</taxon>
        <taxon>Basidiomycota</taxon>
        <taxon>Ustilaginomycotina</taxon>
        <taxon>Ustilaginomycetes</taxon>
        <taxon>Violaceomycetales</taxon>
        <taxon>Violaceomycetaceae</taxon>
        <taxon>Violaceomyces</taxon>
    </lineage>
</organism>